<feature type="non-terminal residue" evidence="1">
    <location>
        <position position="72"/>
    </location>
</feature>
<dbReference type="EMBL" id="AUZX01007649">
    <property type="protein sequence ID" value="EQD58588.1"/>
    <property type="molecule type" value="Genomic_DNA"/>
</dbReference>
<gene>
    <name evidence="1" type="ORF">B1A_10737</name>
</gene>
<feature type="non-terminal residue" evidence="1">
    <location>
        <position position="1"/>
    </location>
</feature>
<reference evidence="1" key="1">
    <citation type="submission" date="2013-08" db="EMBL/GenBank/DDBJ databases">
        <authorList>
            <person name="Mendez C."/>
            <person name="Richter M."/>
            <person name="Ferrer M."/>
            <person name="Sanchez J."/>
        </authorList>
    </citation>
    <scope>NUCLEOTIDE SEQUENCE</scope>
</reference>
<protein>
    <submittedName>
        <fullName evidence="1">Uncharacterized protein</fullName>
    </submittedName>
</protein>
<sequence length="72" mass="7979">SADLTDIKRQKNAQLRGAIYDALRGDAKGALEKVPVVELKTRGERVEEIARQYMARTAEQRAQTLVIAPGKD</sequence>
<accession>T1AQ12</accession>
<proteinExistence type="predicted"/>
<name>T1AQ12_9ZZZZ</name>
<organism evidence="1">
    <name type="scientific">mine drainage metagenome</name>
    <dbReference type="NCBI Taxonomy" id="410659"/>
    <lineage>
        <taxon>unclassified sequences</taxon>
        <taxon>metagenomes</taxon>
        <taxon>ecological metagenomes</taxon>
    </lineage>
</organism>
<reference evidence="1" key="2">
    <citation type="journal article" date="2014" name="ISME J.">
        <title>Microbial stratification in low pH oxic and suboxic macroscopic growths along an acid mine drainage.</title>
        <authorList>
            <person name="Mendez-Garcia C."/>
            <person name="Mesa V."/>
            <person name="Sprenger R.R."/>
            <person name="Richter M."/>
            <person name="Diez M.S."/>
            <person name="Solano J."/>
            <person name="Bargiela R."/>
            <person name="Golyshina O.V."/>
            <person name="Manteca A."/>
            <person name="Ramos J.L."/>
            <person name="Gallego J.R."/>
            <person name="Llorente I."/>
            <person name="Martins Dos Santos V.A."/>
            <person name="Jensen O.N."/>
            <person name="Pelaez A.I."/>
            <person name="Sanchez J."/>
            <person name="Ferrer M."/>
        </authorList>
    </citation>
    <scope>NUCLEOTIDE SEQUENCE</scope>
</reference>
<comment type="caution">
    <text evidence="1">The sequence shown here is derived from an EMBL/GenBank/DDBJ whole genome shotgun (WGS) entry which is preliminary data.</text>
</comment>
<evidence type="ECO:0000313" key="1">
    <source>
        <dbReference type="EMBL" id="EQD58588.1"/>
    </source>
</evidence>
<dbReference type="AlphaFoldDB" id="T1AQ12"/>